<name>A0A5C7WNC9_METME</name>
<feature type="transmembrane region" description="Helical" evidence="1">
    <location>
        <begin position="168"/>
        <end position="192"/>
    </location>
</feature>
<feature type="transmembrane region" description="Helical" evidence="1">
    <location>
        <begin position="394"/>
        <end position="415"/>
    </location>
</feature>
<keyword evidence="1" id="KW-0812">Transmembrane</keyword>
<dbReference type="InterPro" id="IPR005625">
    <property type="entry name" value="PepSY-ass_TM"/>
</dbReference>
<evidence type="ECO:0000256" key="1">
    <source>
        <dbReference type="SAM" id="Phobius"/>
    </source>
</evidence>
<dbReference type="EMBL" id="SSGG01000005">
    <property type="protein sequence ID" value="TXI38866.1"/>
    <property type="molecule type" value="Genomic_DNA"/>
</dbReference>
<sequence>MKATCWSVWVYCMFKNIRHYGVCLHRYAGLMMALFLVVAGLTGSIIAFYDPLDQAVNPQLYRVPESDQHRQAIDPLVLRERLLAKHPEIQIQWIPLTPTDHQAIRFSITPAINPSTGESYQLMYDELFVNPYSGDIQGKRMWGKISDGIENLIPFLFKLHYQLALGQVGAYLMGVIGLLWTIDCFIGACLTFPRKTRQQAAQKEKRASRFIWLKRWLPAWKIRMHSTNRYKLNFDLHRAVGLWTWGMLFVLAWSSVAFNLNKEVYQPVMHFLFETQEMRPEALRQLQPNQHPHLSYAEAKSVAERYLNVYNPQHLRQVQPLGMSYLPKLGVYQYRFVSNQDISSSRGNTRLFIHADTGKIVDVYVPLGKASGDTFTTWIRTLHMADCWGVPFKIFISVMGMVVSILSVTGFIIWFRKRQAQR</sequence>
<evidence type="ECO:0000313" key="3">
    <source>
        <dbReference type="Proteomes" id="UP000321374"/>
    </source>
</evidence>
<protein>
    <submittedName>
        <fullName evidence="2">PepSY domain-containing protein</fullName>
    </submittedName>
</protein>
<keyword evidence="1" id="KW-0472">Membrane</keyword>
<evidence type="ECO:0000313" key="2">
    <source>
        <dbReference type="EMBL" id="TXI38866.1"/>
    </source>
</evidence>
<feature type="transmembrane region" description="Helical" evidence="1">
    <location>
        <begin position="27"/>
        <end position="49"/>
    </location>
</feature>
<dbReference type="PANTHER" id="PTHR34219">
    <property type="entry name" value="IRON-REGULATED INNER MEMBRANE PROTEIN-RELATED"/>
    <property type="match status" value="1"/>
</dbReference>
<dbReference type="PANTHER" id="PTHR34219:SF5">
    <property type="entry name" value="BLR4505 PROTEIN"/>
    <property type="match status" value="1"/>
</dbReference>
<accession>A0A5C7WNC9</accession>
<keyword evidence="1" id="KW-1133">Transmembrane helix</keyword>
<reference evidence="2 3" key="1">
    <citation type="submission" date="2018-09" db="EMBL/GenBank/DDBJ databases">
        <title>Metagenome Assembled Genomes from an Advanced Water Purification Facility.</title>
        <authorList>
            <person name="Stamps B.W."/>
            <person name="Spear J.R."/>
        </authorList>
    </citation>
    <scope>NUCLEOTIDE SEQUENCE [LARGE SCALE GENOMIC DNA]</scope>
    <source>
        <strain evidence="2">Bin_42_2</strain>
    </source>
</reference>
<dbReference type="Pfam" id="PF03929">
    <property type="entry name" value="PepSY_TM"/>
    <property type="match status" value="1"/>
</dbReference>
<dbReference type="AlphaFoldDB" id="A0A5C7WNC9"/>
<proteinExistence type="predicted"/>
<comment type="caution">
    <text evidence="2">The sequence shown here is derived from an EMBL/GenBank/DDBJ whole genome shotgun (WGS) entry which is preliminary data.</text>
</comment>
<gene>
    <name evidence="2" type="ORF">E6Q51_00290</name>
</gene>
<dbReference type="Proteomes" id="UP000321374">
    <property type="component" value="Unassembled WGS sequence"/>
</dbReference>
<organism evidence="2 3">
    <name type="scientific">Methylophilus methylotrophus</name>
    <name type="common">Bacterium W3A1</name>
    <dbReference type="NCBI Taxonomy" id="17"/>
    <lineage>
        <taxon>Bacteria</taxon>
        <taxon>Pseudomonadati</taxon>
        <taxon>Pseudomonadota</taxon>
        <taxon>Betaproteobacteria</taxon>
        <taxon>Nitrosomonadales</taxon>
        <taxon>Methylophilaceae</taxon>
        <taxon>Methylophilus</taxon>
    </lineage>
</organism>
<feature type="transmembrane region" description="Helical" evidence="1">
    <location>
        <begin position="239"/>
        <end position="260"/>
    </location>
</feature>